<protein>
    <submittedName>
        <fullName evidence="2">Uncharacterized protein</fullName>
    </submittedName>
</protein>
<feature type="transmembrane region" description="Helical" evidence="1">
    <location>
        <begin position="277"/>
        <end position="296"/>
    </location>
</feature>
<comment type="caution">
    <text evidence="2">The sequence shown here is derived from an EMBL/GenBank/DDBJ whole genome shotgun (WGS) entry which is preliminary data.</text>
</comment>
<organism evidence="2 3">
    <name type="scientific">Rhodocollybia butyracea</name>
    <dbReference type="NCBI Taxonomy" id="206335"/>
    <lineage>
        <taxon>Eukaryota</taxon>
        <taxon>Fungi</taxon>
        <taxon>Dikarya</taxon>
        <taxon>Basidiomycota</taxon>
        <taxon>Agaricomycotina</taxon>
        <taxon>Agaricomycetes</taxon>
        <taxon>Agaricomycetidae</taxon>
        <taxon>Agaricales</taxon>
        <taxon>Marasmiineae</taxon>
        <taxon>Omphalotaceae</taxon>
        <taxon>Rhodocollybia</taxon>
    </lineage>
</organism>
<dbReference type="OrthoDB" id="3029622at2759"/>
<sequence length="322" mass="35402">MTTLNSKFPTLAEQLGVSIYDNLISLILNSVLYGIFIALVLVSTSGFLIPKTTANTSGHAYIIIFCCISITVATMTLNVIVPLGSLLSYVSAMPEPSSSYLIWTRIGYPVPLLVMIIVSDFIVSWRACVMWPFSRYIKAIFMIFMMTNIIFQCLWALSYMSARVVQGILVLGFNSHWPTLLLSNALGLITSLVINILGTLLIGVKAWLHRRDMRVLGFRRKRLTKSQHVLILWIECGLGLCVLQVAYMAIQLAKAGLLASPGGVIGPSQVNSLRNRLVAVIPSLVGLYLIIVSLIVKLKLSAMVGEEMSLQTITLSYNGRAT</sequence>
<evidence type="ECO:0000313" key="2">
    <source>
        <dbReference type="EMBL" id="KAF9073291.1"/>
    </source>
</evidence>
<name>A0A9P5UBP5_9AGAR</name>
<reference evidence="2" key="1">
    <citation type="submission" date="2020-11" db="EMBL/GenBank/DDBJ databases">
        <authorList>
            <consortium name="DOE Joint Genome Institute"/>
            <person name="Ahrendt S."/>
            <person name="Riley R."/>
            <person name="Andreopoulos W."/>
            <person name="Labutti K."/>
            <person name="Pangilinan J."/>
            <person name="Ruiz-Duenas F.J."/>
            <person name="Barrasa J.M."/>
            <person name="Sanchez-Garcia M."/>
            <person name="Camarero S."/>
            <person name="Miyauchi S."/>
            <person name="Serrano A."/>
            <person name="Linde D."/>
            <person name="Babiker R."/>
            <person name="Drula E."/>
            <person name="Ayuso-Fernandez I."/>
            <person name="Pacheco R."/>
            <person name="Padilla G."/>
            <person name="Ferreira P."/>
            <person name="Barriuso J."/>
            <person name="Kellner H."/>
            <person name="Castanera R."/>
            <person name="Alfaro M."/>
            <person name="Ramirez L."/>
            <person name="Pisabarro A.G."/>
            <person name="Kuo A."/>
            <person name="Tritt A."/>
            <person name="Lipzen A."/>
            <person name="He G."/>
            <person name="Yan M."/>
            <person name="Ng V."/>
            <person name="Cullen D."/>
            <person name="Martin F."/>
            <person name="Rosso M.-N."/>
            <person name="Henrissat B."/>
            <person name="Hibbett D."/>
            <person name="Martinez A.T."/>
            <person name="Grigoriev I.V."/>
        </authorList>
    </citation>
    <scope>NUCLEOTIDE SEQUENCE</scope>
    <source>
        <strain evidence="2">AH 40177</strain>
    </source>
</reference>
<keyword evidence="1" id="KW-1133">Transmembrane helix</keyword>
<feature type="transmembrane region" description="Helical" evidence="1">
    <location>
        <begin position="180"/>
        <end position="208"/>
    </location>
</feature>
<gene>
    <name evidence="2" type="ORF">BDP27DRAFT_1400413</name>
</gene>
<evidence type="ECO:0000256" key="1">
    <source>
        <dbReference type="SAM" id="Phobius"/>
    </source>
</evidence>
<keyword evidence="1" id="KW-0812">Transmembrane</keyword>
<evidence type="ECO:0000313" key="3">
    <source>
        <dbReference type="Proteomes" id="UP000772434"/>
    </source>
</evidence>
<dbReference type="EMBL" id="JADNRY010000019">
    <property type="protein sequence ID" value="KAF9073291.1"/>
    <property type="molecule type" value="Genomic_DNA"/>
</dbReference>
<keyword evidence="1" id="KW-0472">Membrane</keyword>
<feature type="transmembrane region" description="Helical" evidence="1">
    <location>
        <begin position="139"/>
        <end position="160"/>
    </location>
</feature>
<feature type="transmembrane region" description="Helical" evidence="1">
    <location>
        <begin position="23"/>
        <end position="49"/>
    </location>
</feature>
<feature type="transmembrane region" description="Helical" evidence="1">
    <location>
        <begin position="61"/>
        <end position="86"/>
    </location>
</feature>
<feature type="transmembrane region" description="Helical" evidence="1">
    <location>
        <begin position="106"/>
        <end position="127"/>
    </location>
</feature>
<keyword evidence="3" id="KW-1185">Reference proteome</keyword>
<feature type="transmembrane region" description="Helical" evidence="1">
    <location>
        <begin position="229"/>
        <end position="250"/>
    </location>
</feature>
<dbReference type="Proteomes" id="UP000772434">
    <property type="component" value="Unassembled WGS sequence"/>
</dbReference>
<proteinExistence type="predicted"/>
<accession>A0A9P5UBP5</accession>
<dbReference type="AlphaFoldDB" id="A0A9P5UBP5"/>